<evidence type="ECO:0000313" key="1">
    <source>
        <dbReference type="EMBL" id="MDO9708843.1"/>
    </source>
</evidence>
<comment type="caution">
    <text evidence="1">The sequence shown here is derived from an EMBL/GenBank/DDBJ whole genome shotgun (WGS) entry which is preliminary data.</text>
</comment>
<dbReference type="InterPro" id="IPR011008">
    <property type="entry name" value="Dimeric_a/b-barrel"/>
</dbReference>
<keyword evidence="2" id="KW-1185">Reference proteome</keyword>
<evidence type="ECO:0008006" key="3">
    <source>
        <dbReference type="Google" id="ProtNLM"/>
    </source>
</evidence>
<dbReference type="Proteomes" id="UP001243009">
    <property type="component" value="Unassembled WGS sequence"/>
</dbReference>
<reference evidence="1 2" key="1">
    <citation type="submission" date="2023-08" db="EMBL/GenBank/DDBJ databases">
        <title>The draft genome sequence of Paracraurococcus sp. LOR1-02.</title>
        <authorList>
            <person name="Kingkaew E."/>
            <person name="Tanasupawat S."/>
        </authorList>
    </citation>
    <scope>NUCLEOTIDE SEQUENCE [LARGE SCALE GENOMIC DNA]</scope>
    <source>
        <strain evidence="1 2">LOR1-02</strain>
    </source>
</reference>
<dbReference type="SUPFAM" id="SSF54909">
    <property type="entry name" value="Dimeric alpha+beta barrel"/>
    <property type="match status" value="1"/>
</dbReference>
<dbReference type="EMBL" id="JAUTWS010000008">
    <property type="protein sequence ID" value="MDO9708843.1"/>
    <property type="molecule type" value="Genomic_DNA"/>
</dbReference>
<proteinExistence type="predicted"/>
<sequence>MPTAWLMVRAVVAEPADRPRFDRWYETEHLRDAREALGALRAWRCWSRLDPSIHFAFYEFADAARAEAVLASSGMRALVEEFDRVWDTRVTRTREVLELAGQLP</sequence>
<organism evidence="1 2">
    <name type="scientific">Paracraurococcus lichenis</name>
    <dbReference type="NCBI Taxonomy" id="3064888"/>
    <lineage>
        <taxon>Bacteria</taxon>
        <taxon>Pseudomonadati</taxon>
        <taxon>Pseudomonadota</taxon>
        <taxon>Alphaproteobacteria</taxon>
        <taxon>Acetobacterales</taxon>
        <taxon>Roseomonadaceae</taxon>
        <taxon>Paracraurococcus</taxon>
    </lineage>
</organism>
<name>A0ABT9DY81_9PROT</name>
<gene>
    <name evidence="1" type="ORF">Q7A36_10870</name>
</gene>
<accession>A0ABT9DY81</accession>
<dbReference type="RefSeq" id="WP_305103705.1">
    <property type="nucleotide sequence ID" value="NZ_JAUTWS010000008.1"/>
</dbReference>
<evidence type="ECO:0000313" key="2">
    <source>
        <dbReference type="Proteomes" id="UP001243009"/>
    </source>
</evidence>
<protein>
    <recommendedName>
        <fullName evidence="3">DUF4286 family protein</fullName>
    </recommendedName>
</protein>